<dbReference type="AlphaFoldDB" id="A0A1H2LEC8"/>
<evidence type="ECO:0000256" key="7">
    <source>
        <dbReference type="RuleBase" id="RU363032"/>
    </source>
</evidence>
<comment type="similarity">
    <text evidence="7">Belongs to the binding-protein-dependent transport system permease family.</text>
</comment>
<evidence type="ECO:0000256" key="1">
    <source>
        <dbReference type="ARBA" id="ARBA00004651"/>
    </source>
</evidence>
<dbReference type="Gene3D" id="1.10.3720.10">
    <property type="entry name" value="MetI-like"/>
    <property type="match status" value="1"/>
</dbReference>
<proteinExistence type="inferred from homology"/>
<keyword evidence="3" id="KW-1003">Cell membrane</keyword>
<keyword evidence="2 7" id="KW-0813">Transport</keyword>
<evidence type="ECO:0000256" key="6">
    <source>
        <dbReference type="ARBA" id="ARBA00023136"/>
    </source>
</evidence>
<dbReference type="GO" id="GO:0055085">
    <property type="term" value="P:transmembrane transport"/>
    <property type="evidence" value="ECO:0007669"/>
    <property type="project" value="InterPro"/>
</dbReference>
<evidence type="ECO:0000256" key="4">
    <source>
        <dbReference type="ARBA" id="ARBA00022692"/>
    </source>
</evidence>
<feature type="transmembrane region" description="Helical" evidence="7">
    <location>
        <begin position="123"/>
        <end position="142"/>
    </location>
</feature>
<accession>A0A1H2LEC8</accession>
<dbReference type="CDD" id="cd06261">
    <property type="entry name" value="TM_PBP2"/>
    <property type="match status" value="1"/>
</dbReference>
<gene>
    <name evidence="9" type="ORF">SAMN04488563_5925</name>
</gene>
<feature type="transmembrane region" description="Helical" evidence="7">
    <location>
        <begin position="213"/>
        <end position="237"/>
    </location>
</feature>
<feature type="transmembrane region" description="Helical" evidence="7">
    <location>
        <begin position="98"/>
        <end position="117"/>
    </location>
</feature>
<dbReference type="EMBL" id="LT629791">
    <property type="protein sequence ID" value="SDU79085.1"/>
    <property type="molecule type" value="Genomic_DNA"/>
</dbReference>
<dbReference type="PANTHER" id="PTHR30151:SF0">
    <property type="entry name" value="ABC TRANSPORTER PERMEASE PROTEIN MJ0413-RELATED"/>
    <property type="match status" value="1"/>
</dbReference>
<dbReference type="PROSITE" id="PS50928">
    <property type="entry name" value="ABC_TM1"/>
    <property type="match status" value="1"/>
</dbReference>
<keyword evidence="6 7" id="KW-0472">Membrane</keyword>
<dbReference type="Pfam" id="PF00528">
    <property type="entry name" value="BPD_transp_1"/>
    <property type="match status" value="1"/>
</dbReference>
<keyword evidence="4 7" id="KW-0812">Transmembrane</keyword>
<dbReference type="Proteomes" id="UP000182977">
    <property type="component" value="Chromosome I"/>
</dbReference>
<evidence type="ECO:0000313" key="10">
    <source>
        <dbReference type="Proteomes" id="UP000182977"/>
    </source>
</evidence>
<dbReference type="GO" id="GO:0005886">
    <property type="term" value="C:plasma membrane"/>
    <property type="evidence" value="ECO:0007669"/>
    <property type="project" value="UniProtKB-SubCell"/>
</dbReference>
<dbReference type="PANTHER" id="PTHR30151">
    <property type="entry name" value="ALKANE SULFONATE ABC TRANSPORTER-RELATED, MEMBRANE SUBUNIT"/>
    <property type="match status" value="1"/>
</dbReference>
<evidence type="ECO:0000256" key="5">
    <source>
        <dbReference type="ARBA" id="ARBA00022989"/>
    </source>
</evidence>
<feature type="transmembrane region" description="Helical" evidence="7">
    <location>
        <begin position="7"/>
        <end position="25"/>
    </location>
</feature>
<feature type="domain" description="ABC transmembrane type-1" evidence="8">
    <location>
        <begin position="57"/>
        <end position="241"/>
    </location>
</feature>
<evidence type="ECO:0000256" key="3">
    <source>
        <dbReference type="ARBA" id="ARBA00022475"/>
    </source>
</evidence>
<sequence>MTRTLRRVVTYAWLPAGLVTLWWLVSSGSDSLYFPPLPDILSAVRELWIFEHTLTDLLPSLRNMLLGFLLAVAVGTLAGLLIGSAPRLCDALEPILEFARAMPAVAFLPIAILVLGLDEGMRIAVIAFGAVWPVLINTVAAVRGIDPSIRDLEAAYGISAANRLFRVRLGVALPQIIAGARVSLYVSIALIVVSEMQGSAHGIGHFVLTSQRTWAVVDMWSGMVVLGVTGYVLSVLFRAAERALLRGYPATTTRQRGA</sequence>
<keyword evidence="10" id="KW-1185">Reference proteome</keyword>
<name>A0A1H2LEC8_9ACTN</name>
<feature type="transmembrane region" description="Helical" evidence="7">
    <location>
        <begin position="64"/>
        <end position="86"/>
    </location>
</feature>
<dbReference type="OrthoDB" id="3173654at2"/>
<dbReference type="SUPFAM" id="SSF161098">
    <property type="entry name" value="MetI-like"/>
    <property type="match status" value="1"/>
</dbReference>
<comment type="subcellular location">
    <subcellularLocation>
        <location evidence="1 7">Cell membrane</location>
        <topology evidence="1 7">Multi-pass membrane protein</topology>
    </subcellularLocation>
</comment>
<reference evidence="10" key="1">
    <citation type="submission" date="2016-10" db="EMBL/GenBank/DDBJ databases">
        <authorList>
            <person name="Varghese N."/>
            <person name="Submissions S."/>
        </authorList>
    </citation>
    <scope>NUCLEOTIDE SEQUENCE [LARGE SCALE GENOMIC DNA]</scope>
    <source>
        <strain evidence="10">DSM 45079</strain>
    </source>
</reference>
<dbReference type="InterPro" id="IPR000515">
    <property type="entry name" value="MetI-like"/>
</dbReference>
<evidence type="ECO:0000259" key="8">
    <source>
        <dbReference type="PROSITE" id="PS50928"/>
    </source>
</evidence>
<evidence type="ECO:0000256" key="2">
    <source>
        <dbReference type="ARBA" id="ARBA00022448"/>
    </source>
</evidence>
<keyword evidence="5 7" id="KW-1133">Transmembrane helix</keyword>
<evidence type="ECO:0000313" key="9">
    <source>
        <dbReference type="EMBL" id="SDU79085.1"/>
    </source>
</evidence>
<dbReference type="RefSeq" id="WP_046772000.1">
    <property type="nucleotide sequence ID" value="NZ_LBMC01000054.1"/>
</dbReference>
<feature type="transmembrane region" description="Helical" evidence="7">
    <location>
        <begin position="171"/>
        <end position="193"/>
    </location>
</feature>
<protein>
    <submittedName>
        <fullName evidence="9">ABC-type nitrate/sulfonate/bicarbonate transport system, permease component</fullName>
    </submittedName>
</protein>
<dbReference type="STRING" id="419479.SAMN04488563_5925"/>
<organism evidence="9 10">
    <name type="scientific">Jiangella alkaliphila</name>
    <dbReference type="NCBI Taxonomy" id="419479"/>
    <lineage>
        <taxon>Bacteria</taxon>
        <taxon>Bacillati</taxon>
        <taxon>Actinomycetota</taxon>
        <taxon>Actinomycetes</taxon>
        <taxon>Jiangellales</taxon>
        <taxon>Jiangellaceae</taxon>
        <taxon>Jiangella</taxon>
    </lineage>
</organism>
<dbReference type="InterPro" id="IPR035906">
    <property type="entry name" value="MetI-like_sf"/>
</dbReference>